<evidence type="ECO:0000313" key="3">
    <source>
        <dbReference type="Proteomes" id="UP000187735"/>
    </source>
</evidence>
<dbReference type="InterPro" id="IPR019613">
    <property type="entry name" value="DUF4198"/>
</dbReference>
<dbReference type="AlphaFoldDB" id="A0A1P8W9K5"/>
<dbReference type="RefSeq" id="WP_077022596.1">
    <property type="nucleotide sequence ID" value="NZ_CP017641.1"/>
</dbReference>
<name>A0A1P8W9K5_9PLAN</name>
<keyword evidence="2" id="KW-0812">Transmembrane</keyword>
<gene>
    <name evidence="2" type="ORF">Fuma_00327</name>
</gene>
<dbReference type="KEGG" id="fmr:Fuma_00327"/>
<dbReference type="STRING" id="1891926.Fuma_00327"/>
<keyword evidence="2" id="KW-0472">Membrane</keyword>
<dbReference type="OrthoDB" id="273334at2"/>
<dbReference type="Proteomes" id="UP000187735">
    <property type="component" value="Chromosome"/>
</dbReference>
<evidence type="ECO:0000313" key="2">
    <source>
        <dbReference type="EMBL" id="APZ90745.1"/>
    </source>
</evidence>
<evidence type="ECO:0000256" key="1">
    <source>
        <dbReference type="SAM" id="SignalP"/>
    </source>
</evidence>
<proteinExistence type="predicted"/>
<keyword evidence="3" id="KW-1185">Reference proteome</keyword>
<feature type="signal peptide" evidence="1">
    <location>
        <begin position="1"/>
        <end position="21"/>
    </location>
</feature>
<sequence length="272" mass="29627" precursor="true">MKTLSTIVAAALLTASAQAHAHDTWVEVNTPEVREGNVVHVDLKLGNHGNDHRDFKLHSLITLDNVSLSVMAPCGCEADLKPNLIGTAYEPKQGYWTAPYTTTKPGLHVVSHELDTLHGKIRAIKSAKTYFVVGPDPTATKGPLMRCDRPLGHPLELVPVTNPVTESGPNTPIRVRVLFEGKPLANGRVTFIPRGQQLAEEFDETFERRTDAKGEAEFTPTEANVILVVIHHKEAERSGDGYDATYYSAALTVAVPQVPFPKPAIKTTTASR</sequence>
<dbReference type="Pfam" id="PF10670">
    <property type="entry name" value="DUF4198"/>
    <property type="match status" value="1"/>
</dbReference>
<keyword evidence="1" id="KW-0732">Signal</keyword>
<feature type="chain" id="PRO_5012885180" evidence="1">
    <location>
        <begin position="22"/>
        <end position="272"/>
    </location>
</feature>
<organism evidence="2 3">
    <name type="scientific">Fuerstiella marisgermanici</name>
    <dbReference type="NCBI Taxonomy" id="1891926"/>
    <lineage>
        <taxon>Bacteria</taxon>
        <taxon>Pseudomonadati</taxon>
        <taxon>Planctomycetota</taxon>
        <taxon>Planctomycetia</taxon>
        <taxon>Planctomycetales</taxon>
        <taxon>Planctomycetaceae</taxon>
        <taxon>Fuerstiella</taxon>
    </lineage>
</organism>
<reference evidence="2 3" key="1">
    <citation type="journal article" date="2016" name="Front. Microbiol.">
        <title>Fuerstia marisgermanicae gen. nov., sp. nov., an Unusual Member of the Phylum Planctomycetes from the German Wadden Sea.</title>
        <authorList>
            <person name="Kohn T."/>
            <person name="Heuer A."/>
            <person name="Jogler M."/>
            <person name="Vollmers J."/>
            <person name="Boedeker C."/>
            <person name="Bunk B."/>
            <person name="Rast P."/>
            <person name="Borchert D."/>
            <person name="Glockner I."/>
            <person name="Freese H.M."/>
            <person name="Klenk H.P."/>
            <person name="Overmann J."/>
            <person name="Kaster A.K."/>
            <person name="Rohde M."/>
            <person name="Wiegand S."/>
            <person name="Jogler C."/>
        </authorList>
    </citation>
    <scope>NUCLEOTIDE SEQUENCE [LARGE SCALE GENOMIC DNA]</scope>
    <source>
        <strain evidence="2 3">NH11</strain>
    </source>
</reference>
<accession>A0A1P8W9K5</accession>
<protein>
    <submittedName>
        <fullName evidence="2">Nickel uptake substrate-specific transmembrane region</fullName>
    </submittedName>
</protein>
<dbReference type="EMBL" id="CP017641">
    <property type="protein sequence ID" value="APZ90745.1"/>
    <property type="molecule type" value="Genomic_DNA"/>
</dbReference>